<evidence type="ECO:0000313" key="2">
    <source>
        <dbReference type="EMBL" id="KAK3713275.1"/>
    </source>
</evidence>
<proteinExistence type="predicted"/>
<reference evidence="2" key="1">
    <citation type="journal article" date="2023" name="G3 (Bethesda)">
        <title>A reference genome for the long-term kleptoplast-retaining sea slug Elysia crispata morphotype clarki.</title>
        <authorList>
            <person name="Eastman K.E."/>
            <person name="Pendleton A.L."/>
            <person name="Shaikh M.A."/>
            <person name="Suttiyut T."/>
            <person name="Ogas R."/>
            <person name="Tomko P."/>
            <person name="Gavelis G."/>
            <person name="Widhalm J.R."/>
            <person name="Wisecaver J.H."/>
        </authorList>
    </citation>
    <scope>NUCLEOTIDE SEQUENCE</scope>
    <source>
        <strain evidence="2">ECLA1</strain>
    </source>
</reference>
<dbReference type="Proteomes" id="UP001283361">
    <property type="component" value="Unassembled WGS sequence"/>
</dbReference>
<protein>
    <submittedName>
        <fullName evidence="2">Uncharacterized protein</fullName>
    </submittedName>
</protein>
<feature type="compositionally biased region" description="Polar residues" evidence="1">
    <location>
        <begin position="145"/>
        <end position="154"/>
    </location>
</feature>
<evidence type="ECO:0000256" key="1">
    <source>
        <dbReference type="SAM" id="MobiDB-lite"/>
    </source>
</evidence>
<name>A0AAE0XUF9_9GAST</name>
<keyword evidence="3" id="KW-1185">Reference proteome</keyword>
<dbReference type="AlphaFoldDB" id="A0AAE0XUF9"/>
<comment type="caution">
    <text evidence="2">The sequence shown here is derived from an EMBL/GenBank/DDBJ whole genome shotgun (WGS) entry which is preliminary data.</text>
</comment>
<feature type="region of interest" description="Disordered" evidence="1">
    <location>
        <begin position="125"/>
        <end position="154"/>
    </location>
</feature>
<dbReference type="EMBL" id="JAWDGP010007564">
    <property type="protein sequence ID" value="KAK3713275.1"/>
    <property type="molecule type" value="Genomic_DNA"/>
</dbReference>
<organism evidence="2 3">
    <name type="scientific">Elysia crispata</name>
    <name type="common">lettuce slug</name>
    <dbReference type="NCBI Taxonomy" id="231223"/>
    <lineage>
        <taxon>Eukaryota</taxon>
        <taxon>Metazoa</taxon>
        <taxon>Spiralia</taxon>
        <taxon>Lophotrochozoa</taxon>
        <taxon>Mollusca</taxon>
        <taxon>Gastropoda</taxon>
        <taxon>Heterobranchia</taxon>
        <taxon>Euthyneura</taxon>
        <taxon>Panpulmonata</taxon>
        <taxon>Sacoglossa</taxon>
        <taxon>Placobranchoidea</taxon>
        <taxon>Plakobranchidae</taxon>
        <taxon>Elysia</taxon>
    </lineage>
</organism>
<feature type="compositionally biased region" description="Polar residues" evidence="1">
    <location>
        <begin position="127"/>
        <end position="138"/>
    </location>
</feature>
<gene>
    <name evidence="2" type="ORF">RRG08_043857</name>
</gene>
<accession>A0AAE0XUF9</accession>
<evidence type="ECO:0000313" key="3">
    <source>
        <dbReference type="Proteomes" id="UP001283361"/>
    </source>
</evidence>
<sequence>MVLDAFPFESYSQDASESVRRKDEYFHDCPEVGARTDAKSPLAVIVRRRLSSSSPVELCSVYWGTGYLGGECFICGKDAPDEISLQVTPEMSCECGKDAATQTRNKGEKIALMRGTMRLRQFERFSQADTQPSRQQNGMARDGECQSSFTIIPG</sequence>